<gene>
    <name evidence="2" type="ORF">GCM10023226_24020</name>
</gene>
<feature type="signal peptide" evidence="1">
    <location>
        <begin position="1"/>
        <end position="24"/>
    </location>
</feature>
<dbReference type="EMBL" id="BAABIM010000002">
    <property type="protein sequence ID" value="GAA4685611.1"/>
    <property type="molecule type" value="Genomic_DNA"/>
</dbReference>
<keyword evidence="1" id="KW-0732">Signal</keyword>
<reference evidence="3" key="1">
    <citation type="journal article" date="2019" name="Int. J. Syst. Evol. Microbiol.">
        <title>The Global Catalogue of Microorganisms (GCM) 10K type strain sequencing project: providing services to taxonomists for standard genome sequencing and annotation.</title>
        <authorList>
            <consortium name="The Broad Institute Genomics Platform"/>
            <consortium name="The Broad Institute Genome Sequencing Center for Infectious Disease"/>
            <person name="Wu L."/>
            <person name="Ma J."/>
        </authorList>
    </citation>
    <scope>NUCLEOTIDE SEQUENCE [LARGE SCALE GENOMIC DNA]</scope>
    <source>
        <strain evidence="3">JCM 18127</strain>
    </source>
</reference>
<dbReference type="RefSeq" id="WP_345266065.1">
    <property type="nucleotide sequence ID" value="NZ_BAABIM010000002.1"/>
</dbReference>
<accession>A0ABP8WAE5</accession>
<sequence length="349" mass="37189">MLRSPHPRRRGALVLALVPAVATALLTACSPQEETGPRTVEAGEVVVARQLEVESTGRTPFLVVPTGRLEVRAGEPTAQVEGDATRAREAVVAPEGSVLVPLTWRYLTDVLDAAASVFGAPQELGVTLVAEGERYPLVPPAEDRSASDEDEFYVAVAGDGQDLELELAYAGVTQTLDLRTGERESGVAQGLYPLQGFEVRTRECPDRDWAPDDAPLGQLYFYCTVTNPLVTPFRQGAWAEEGTSFAVVGVTSTLEGYLLPGADGLSSATYAVASSRSTTRLGGERPLEVDTAERGPATVTDFLTFEVRGRVPGQISVGRRIELTRELARGVIDAPDTLSVEARGDVALP</sequence>
<evidence type="ECO:0000313" key="3">
    <source>
        <dbReference type="Proteomes" id="UP001500621"/>
    </source>
</evidence>
<proteinExistence type="predicted"/>
<keyword evidence="3" id="KW-1185">Reference proteome</keyword>
<dbReference type="Proteomes" id="UP001500621">
    <property type="component" value="Unassembled WGS sequence"/>
</dbReference>
<comment type="caution">
    <text evidence="2">The sequence shown here is derived from an EMBL/GenBank/DDBJ whole genome shotgun (WGS) entry which is preliminary data.</text>
</comment>
<feature type="chain" id="PRO_5046807136" evidence="1">
    <location>
        <begin position="25"/>
        <end position="349"/>
    </location>
</feature>
<dbReference type="PROSITE" id="PS51257">
    <property type="entry name" value="PROKAR_LIPOPROTEIN"/>
    <property type="match status" value="1"/>
</dbReference>
<evidence type="ECO:0000313" key="2">
    <source>
        <dbReference type="EMBL" id="GAA4685611.1"/>
    </source>
</evidence>
<organism evidence="2 3">
    <name type="scientific">Nocardioides nanhaiensis</name>
    <dbReference type="NCBI Taxonomy" id="1476871"/>
    <lineage>
        <taxon>Bacteria</taxon>
        <taxon>Bacillati</taxon>
        <taxon>Actinomycetota</taxon>
        <taxon>Actinomycetes</taxon>
        <taxon>Propionibacteriales</taxon>
        <taxon>Nocardioidaceae</taxon>
        <taxon>Nocardioides</taxon>
    </lineage>
</organism>
<name>A0ABP8WAE5_9ACTN</name>
<protein>
    <submittedName>
        <fullName evidence="2">Uncharacterized protein</fullName>
    </submittedName>
</protein>
<evidence type="ECO:0000256" key="1">
    <source>
        <dbReference type="SAM" id="SignalP"/>
    </source>
</evidence>